<dbReference type="Pfam" id="PF11174">
    <property type="entry name" value="DUF2970"/>
    <property type="match status" value="1"/>
</dbReference>
<proteinExistence type="predicted"/>
<keyword evidence="3" id="KW-1185">Reference proteome</keyword>
<evidence type="ECO:0000256" key="1">
    <source>
        <dbReference type="SAM" id="Phobius"/>
    </source>
</evidence>
<evidence type="ECO:0000313" key="2">
    <source>
        <dbReference type="EMBL" id="TDB05599.1"/>
    </source>
</evidence>
<feature type="transmembrane region" description="Helical" evidence="1">
    <location>
        <begin position="31"/>
        <end position="53"/>
    </location>
</feature>
<evidence type="ECO:0000313" key="3">
    <source>
        <dbReference type="Proteomes" id="UP000294823"/>
    </source>
</evidence>
<dbReference type="RefSeq" id="WP_132041125.1">
    <property type="nucleotide sequence ID" value="NZ_SLTR01000001.1"/>
</dbReference>
<dbReference type="InterPro" id="IPR021344">
    <property type="entry name" value="DUF2970"/>
</dbReference>
<name>A0ABY2DBC2_9GAMM</name>
<organism evidence="2 3">
    <name type="scientific">Halomonas marinisediminis</name>
    <dbReference type="NCBI Taxonomy" id="2546095"/>
    <lineage>
        <taxon>Bacteria</taxon>
        <taxon>Pseudomonadati</taxon>
        <taxon>Pseudomonadota</taxon>
        <taxon>Gammaproteobacteria</taxon>
        <taxon>Oceanospirillales</taxon>
        <taxon>Halomonadaceae</taxon>
        <taxon>Halomonas</taxon>
    </lineage>
</organism>
<keyword evidence="1" id="KW-0812">Transmembrane</keyword>
<comment type="caution">
    <text evidence="2">The sequence shown here is derived from an EMBL/GenBank/DDBJ whole genome shotgun (WGS) entry which is preliminary data.</text>
</comment>
<dbReference type="Proteomes" id="UP000294823">
    <property type="component" value="Unassembled WGS sequence"/>
</dbReference>
<sequence length="57" mass="6180">MWSVVKSVLAAFFGVQKDARRREDFEEGHPVAFIAVGILMGLVFVAVVAFIAVSAAR</sequence>
<reference evidence="2 3" key="1">
    <citation type="submission" date="2019-03" db="EMBL/GenBank/DDBJ databases">
        <title>Halomonas marinisediminis sp. nov., a moderately halophilic bacterium isolated from the Bohai Gulf.</title>
        <authorList>
            <person name="Ji X."/>
        </authorList>
    </citation>
    <scope>NUCLEOTIDE SEQUENCE [LARGE SCALE GENOMIC DNA]</scope>
    <source>
        <strain evidence="2 3">204</strain>
    </source>
</reference>
<protein>
    <submittedName>
        <fullName evidence="2">DUF2970 domain-containing protein</fullName>
    </submittedName>
</protein>
<keyword evidence="1" id="KW-0472">Membrane</keyword>
<keyword evidence="1" id="KW-1133">Transmembrane helix</keyword>
<accession>A0ABY2DBC2</accession>
<gene>
    <name evidence="2" type="ORF">E0702_01130</name>
</gene>
<dbReference type="EMBL" id="SLTR01000001">
    <property type="protein sequence ID" value="TDB05599.1"/>
    <property type="molecule type" value="Genomic_DNA"/>
</dbReference>